<evidence type="ECO:0000313" key="3">
    <source>
        <dbReference type="EMBL" id="PPQ76438.1"/>
    </source>
</evidence>
<accession>A0A409WD55</accession>
<dbReference type="InterPro" id="IPR040976">
    <property type="entry name" value="Pkinase_fungal"/>
</dbReference>
<dbReference type="PANTHER" id="PTHR38248">
    <property type="entry name" value="FUNK1 6"/>
    <property type="match status" value="1"/>
</dbReference>
<dbReference type="Pfam" id="PF17667">
    <property type="entry name" value="Pkinase_fungal"/>
    <property type="match status" value="1"/>
</dbReference>
<dbReference type="InParanoid" id="A0A409WD55"/>
<evidence type="ECO:0000256" key="1">
    <source>
        <dbReference type="SAM" id="MobiDB-lite"/>
    </source>
</evidence>
<proteinExistence type="predicted"/>
<feature type="domain" description="Fungal-type protein kinase" evidence="2">
    <location>
        <begin position="153"/>
        <end position="502"/>
    </location>
</feature>
<sequence>MDKTQYASNATPELLSAIGTNIIELDLQRLEKHLDETTTKLECERFIRATQLWDDVCNEWHGLPKGPATTESIYGPLKTIIDNILAYFNHTTNDDLSSASGRRAPRGSAPSPCRKLHMTYSAYPKEMGDNDVRFYPDGVITGSENHFEQEMKDNWFERCVTFFDVMLDGEVAKEGANDRLLAQQAFYARECFASQLTCIFVWGLVFTERRLRVYRFDRAGVEVSDWINYHKTPRYLVQSILLTASYMAKRVGLDTTVIFNTKNQRAFTMKRKGKAVTLTEVKRRFRVSDIVGRGTVCWRVVDERGQNFLLKQQFVDPLSGSEPQLLEGLDIPGVVRMHAHQSFPRLSSFRKFKSSQAISEQAFTDRLMRRMLLEEHGSVLNKVSSRMDLLVAMKDAIIGHQNLWNEGILHRDISWDHVLYASNGASDAEANGPRGVLIDLHRAIRYRTASREELVASNSIGTTAFQSLNIRQCHQYKNRRTLPILRDHMDDLESFFWILHWITVVQPAPEVLDAHLEEYLSAGGDPKAYESPQNQDAWLDMWNVDVESSNAYALRTLGSRNEEDFVLQPGWGSTFRTLIHQLAMFFFERSRAIRVAFYRGHEMNIKDSEKSAPEDYKAVLALFEKAIEGLEHEMAWDSRSSLVREPVPKGLQKKRRREHDVESHDENGVLEADPKEATVQRRPKKRARTDNVLGGGNVWNQHPNTT</sequence>
<feature type="region of interest" description="Disordered" evidence="1">
    <location>
        <begin position="647"/>
        <end position="706"/>
    </location>
</feature>
<evidence type="ECO:0000313" key="4">
    <source>
        <dbReference type="Proteomes" id="UP000284842"/>
    </source>
</evidence>
<keyword evidence="4" id="KW-1185">Reference proteome</keyword>
<dbReference type="InterPro" id="IPR011009">
    <property type="entry name" value="Kinase-like_dom_sf"/>
</dbReference>
<dbReference type="Proteomes" id="UP000284842">
    <property type="component" value="Unassembled WGS sequence"/>
</dbReference>
<dbReference type="SUPFAM" id="SSF56112">
    <property type="entry name" value="Protein kinase-like (PK-like)"/>
    <property type="match status" value="1"/>
</dbReference>
<comment type="caution">
    <text evidence="3">The sequence shown here is derived from an EMBL/GenBank/DDBJ whole genome shotgun (WGS) entry which is preliminary data.</text>
</comment>
<dbReference type="Gene3D" id="1.10.510.10">
    <property type="entry name" value="Transferase(Phosphotransferase) domain 1"/>
    <property type="match status" value="1"/>
</dbReference>
<reference evidence="3 4" key="1">
    <citation type="journal article" date="2018" name="Evol. Lett.">
        <title>Horizontal gene cluster transfer increased hallucinogenic mushroom diversity.</title>
        <authorList>
            <person name="Reynolds H.T."/>
            <person name="Vijayakumar V."/>
            <person name="Gluck-Thaler E."/>
            <person name="Korotkin H.B."/>
            <person name="Matheny P.B."/>
            <person name="Slot J.C."/>
        </authorList>
    </citation>
    <scope>NUCLEOTIDE SEQUENCE [LARGE SCALE GENOMIC DNA]</scope>
    <source>
        <strain evidence="3 4">2629</strain>
    </source>
</reference>
<protein>
    <recommendedName>
        <fullName evidence="2">Fungal-type protein kinase domain-containing protein</fullName>
    </recommendedName>
</protein>
<dbReference type="AlphaFoldDB" id="A0A409WD55"/>
<dbReference type="PANTHER" id="PTHR38248:SF2">
    <property type="entry name" value="FUNK1 11"/>
    <property type="match status" value="1"/>
</dbReference>
<organism evidence="3 4">
    <name type="scientific">Panaeolus cyanescens</name>
    <dbReference type="NCBI Taxonomy" id="181874"/>
    <lineage>
        <taxon>Eukaryota</taxon>
        <taxon>Fungi</taxon>
        <taxon>Dikarya</taxon>
        <taxon>Basidiomycota</taxon>
        <taxon>Agaricomycotina</taxon>
        <taxon>Agaricomycetes</taxon>
        <taxon>Agaricomycetidae</taxon>
        <taxon>Agaricales</taxon>
        <taxon>Agaricineae</taxon>
        <taxon>Galeropsidaceae</taxon>
        <taxon>Panaeolus</taxon>
    </lineage>
</organism>
<name>A0A409WD55_9AGAR</name>
<dbReference type="EMBL" id="NHTK01005572">
    <property type="protein sequence ID" value="PPQ76438.1"/>
    <property type="molecule type" value="Genomic_DNA"/>
</dbReference>
<dbReference type="OrthoDB" id="5584477at2759"/>
<feature type="compositionally biased region" description="Basic and acidic residues" evidence="1">
    <location>
        <begin position="658"/>
        <end position="679"/>
    </location>
</feature>
<evidence type="ECO:0000259" key="2">
    <source>
        <dbReference type="Pfam" id="PF17667"/>
    </source>
</evidence>
<gene>
    <name evidence="3" type="ORF">CVT24_013316</name>
</gene>